<comment type="caution">
    <text evidence="2">The sequence shown here is derived from an EMBL/GenBank/DDBJ whole genome shotgun (WGS) entry which is preliminary data.</text>
</comment>
<proteinExistence type="predicted"/>
<accession>A0A7W7FVW3</accession>
<name>A0A7W7FVW3_9PSEU</name>
<sequence length="349" mass="36126">MDQTAADPPPHQPRPQWIGWTLTAVTVPALLAGLGVAVAGPRIERELVTTAEDALGGAGHPDAQVAAVGRELSLAGLPGERLAAVSTMVANLPGVDSVVVRELAPTPVLLRVRDGELLVSATGHSVLATGRLLEEIIARCPGHRVTDLTLPVPGTGPAFASTALAAVAQAAAEARGADLTVAIRPDGVTVRGVVADADQRNVLLERLRGSEFGPVQAGGLTVGPPPHPSTVDIRALDAAVGRMIDGSGGVNFEAATVRWGEGHGAALLERIGRLLRVAPKSLITVTAWASEEQPPGVDPRRLAGRRADLVRDLLVAQGVPRELVSTVARVEPGPETFVPHLRRARVTVS</sequence>
<dbReference type="SUPFAM" id="SSF103088">
    <property type="entry name" value="OmpA-like"/>
    <property type="match status" value="1"/>
</dbReference>
<evidence type="ECO:0000313" key="2">
    <source>
        <dbReference type="EMBL" id="MBB4678953.1"/>
    </source>
</evidence>
<gene>
    <name evidence="2" type="ORF">HNR67_005071</name>
</gene>
<evidence type="ECO:0008006" key="4">
    <source>
        <dbReference type="Google" id="ProtNLM"/>
    </source>
</evidence>
<dbReference type="Proteomes" id="UP000533598">
    <property type="component" value="Unassembled WGS sequence"/>
</dbReference>
<dbReference type="RefSeq" id="WP_185004756.1">
    <property type="nucleotide sequence ID" value="NZ_BAAAUI010000074.1"/>
</dbReference>
<protein>
    <recommendedName>
        <fullName evidence="4">OmpA-like domain-containing protein</fullName>
    </recommendedName>
</protein>
<evidence type="ECO:0000313" key="3">
    <source>
        <dbReference type="Proteomes" id="UP000533598"/>
    </source>
</evidence>
<dbReference type="InterPro" id="IPR036737">
    <property type="entry name" value="OmpA-like_sf"/>
</dbReference>
<reference evidence="2 3" key="1">
    <citation type="submission" date="2020-08" db="EMBL/GenBank/DDBJ databases">
        <title>Sequencing the genomes of 1000 actinobacteria strains.</title>
        <authorList>
            <person name="Klenk H.-P."/>
        </authorList>
    </citation>
    <scope>NUCLEOTIDE SEQUENCE [LARGE SCALE GENOMIC DNA]</scope>
    <source>
        <strain evidence="2 3">DSM 44230</strain>
    </source>
</reference>
<evidence type="ECO:0000256" key="1">
    <source>
        <dbReference type="SAM" id="Phobius"/>
    </source>
</evidence>
<keyword evidence="1" id="KW-0472">Membrane</keyword>
<organism evidence="2 3">
    <name type="scientific">Crossiella cryophila</name>
    <dbReference type="NCBI Taxonomy" id="43355"/>
    <lineage>
        <taxon>Bacteria</taxon>
        <taxon>Bacillati</taxon>
        <taxon>Actinomycetota</taxon>
        <taxon>Actinomycetes</taxon>
        <taxon>Pseudonocardiales</taxon>
        <taxon>Pseudonocardiaceae</taxon>
        <taxon>Crossiella</taxon>
    </lineage>
</organism>
<keyword evidence="1" id="KW-0812">Transmembrane</keyword>
<keyword evidence="1" id="KW-1133">Transmembrane helix</keyword>
<dbReference type="AlphaFoldDB" id="A0A7W7FVW3"/>
<feature type="transmembrane region" description="Helical" evidence="1">
    <location>
        <begin position="17"/>
        <end position="39"/>
    </location>
</feature>
<dbReference type="EMBL" id="JACHMH010000001">
    <property type="protein sequence ID" value="MBB4678953.1"/>
    <property type="molecule type" value="Genomic_DNA"/>
</dbReference>
<keyword evidence="3" id="KW-1185">Reference proteome</keyword>